<evidence type="ECO:0000256" key="9">
    <source>
        <dbReference type="ARBA" id="ARBA00023136"/>
    </source>
</evidence>
<comment type="subcellular location">
    <subcellularLocation>
        <location evidence="1">Membrane</location>
        <topology evidence="1">Multi-pass membrane protein</topology>
    </subcellularLocation>
</comment>
<dbReference type="AlphaFoldDB" id="A0AAV9UXX6"/>
<dbReference type="InterPro" id="IPR004773">
    <property type="entry name" value="K/Na_transp_Trk1/HKT1"/>
</dbReference>
<evidence type="ECO:0000256" key="4">
    <source>
        <dbReference type="ARBA" id="ARBA00022538"/>
    </source>
</evidence>
<dbReference type="NCBIfam" id="TIGR00934">
    <property type="entry name" value="2a38euk"/>
    <property type="match status" value="1"/>
</dbReference>
<keyword evidence="4 10" id="KW-0633">Potassium transport</keyword>
<feature type="compositionally biased region" description="Basic and acidic residues" evidence="11">
    <location>
        <begin position="812"/>
        <end position="824"/>
    </location>
</feature>
<evidence type="ECO:0000256" key="5">
    <source>
        <dbReference type="ARBA" id="ARBA00022692"/>
    </source>
</evidence>
<organism evidence="12 13">
    <name type="scientific">Orbilia blumenaviensis</name>
    <dbReference type="NCBI Taxonomy" id="1796055"/>
    <lineage>
        <taxon>Eukaryota</taxon>
        <taxon>Fungi</taxon>
        <taxon>Dikarya</taxon>
        <taxon>Ascomycota</taxon>
        <taxon>Pezizomycotina</taxon>
        <taxon>Orbiliomycetes</taxon>
        <taxon>Orbiliales</taxon>
        <taxon>Orbiliaceae</taxon>
        <taxon>Orbilia</taxon>
    </lineage>
</organism>
<name>A0AAV9UXX6_9PEZI</name>
<sequence length="893" mass="99854">MWDFSQMQWPNGFVRRPRLNFITLHYLYIIGWAIVGSILLYPLRNLPYVDCLFHATGASTQSGLNTVDLNTLATYQQIILMLVPWVTNPIVINTGVVFIRLYWFEKRFDSVVEQSKTFVLERRTMSRRKSESDGADRAERGVAGRTITVLLNSARRSGQPEKTEDQTTSGNKDLQEFRKNHLSSGGNGPSRPINFPKFRSHGRSRSDANHQWALRQSKPGTLFTDSNNDNDHEFAIEDDDETPQRPPLSPAPNTELSGILEKGGETSAPVHISFAEPKTRKRKDSEVLVVPTPYDVENRGSGLARRFVDGEDEDEGKGPKDEEHLPPVPESPGHVKRAITIDVPTMTHNTMHSGPRQRIRPATSRASADQHYMHTPISPGIHRVFSDVIRRRRGSSPSRKSTKIADPMPYLSYTPTIGRNSQFNYGELSDEQKEELGGVEYRSLRTLGYILVGYFLFFQVFGVICVLPWIHTQMRWAKVVDDASISRTWWAIFTSSSAFTDLGFTLTPDSMLSFQTATWLLLLMSYLIIIGNTGFPCMLRFIIWSLWKLCPSSWVAKESLHFLLDHPRRCFTLLFPSNDTWWLFGVLVVMNTTDVILFIVLDLNNSAITSLSVNHRILDAYFQAVSTRTAGFSVVNLSALHPAVQVSYLIMMYISVFPIAISVRKTNVYEERSLGIYADHEENDNPNDHSFVGAHLRKQLSFDLWYVFLGLFAICIAEGSRISDPIDYAFNQFTCLFEVISAYGTVGLSLGYPDVNTSFSGQLTSFSKIVILAMMVRGRHRGLPYELDRAILLPSESLQQKEEEDAALRLQRRIDTQERAERRSLRSMSRGPSAENANGGVINGAANSGATNGNANGGTINGTANGGTTHGNAKPGGEGSGVATGFQMHGTAT</sequence>
<feature type="compositionally biased region" description="Low complexity" evidence="11">
    <location>
        <begin position="836"/>
        <end position="854"/>
    </location>
</feature>
<protein>
    <recommendedName>
        <fullName evidence="10">Potassium transport protein</fullName>
    </recommendedName>
</protein>
<dbReference type="InterPro" id="IPR051143">
    <property type="entry name" value="TrkH_K-transport"/>
</dbReference>
<gene>
    <name evidence="12" type="primary">TRK1</name>
    <name evidence="12" type="ORF">TWF730_009306</name>
</gene>
<evidence type="ECO:0000256" key="8">
    <source>
        <dbReference type="ARBA" id="ARBA00023065"/>
    </source>
</evidence>
<evidence type="ECO:0000256" key="10">
    <source>
        <dbReference type="PIRNR" id="PIRNR002450"/>
    </source>
</evidence>
<feature type="compositionally biased region" description="Basic and acidic residues" evidence="11">
    <location>
        <begin position="316"/>
        <end position="325"/>
    </location>
</feature>
<feature type="region of interest" description="Disordered" evidence="11">
    <location>
        <begin position="809"/>
        <end position="893"/>
    </location>
</feature>
<dbReference type="EMBL" id="JAVHNS010000006">
    <property type="protein sequence ID" value="KAK6352481.1"/>
    <property type="molecule type" value="Genomic_DNA"/>
</dbReference>
<comment type="caution">
    <text evidence="12">The sequence shown here is derived from an EMBL/GenBank/DDBJ whole genome shotgun (WGS) entry which is preliminary data.</text>
</comment>
<feature type="transmembrane region" description="Helical" evidence="10">
    <location>
        <begin position="704"/>
        <end position="722"/>
    </location>
</feature>
<keyword evidence="5 10" id="KW-0812">Transmembrane</keyword>
<evidence type="ECO:0000256" key="6">
    <source>
        <dbReference type="ARBA" id="ARBA00022958"/>
    </source>
</evidence>
<dbReference type="InterPro" id="IPR015958">
    <property type="entry name" value="Trk1_fungi"/>
</dbReference>
<dbReference type="PIRSF" id="PIRSF002450">
    <property type="entry name" value="K+_transpter_TRK"/>
    <property type="match status" value="1"/>
</dbReference>
<dbReference type="InterPro" id="IPR003445">
    <property type="entry name" value="Cat_transpt"/>
</dbReference>
<dbReference type="PANTHER" id="PTHR31064:SF30">
    <property type="entry name" value="HIGH-AFFINITY POTASSIUM TRANSPORT PROTEIN-RELATED"/>
    <property type="match status" value="1"/>
</dbReference>
<keyword evidence="6 10" id="KW-0630">Potassium</keyword>
<dbReference type="GO" id="GO:0030007">
    <property type="term" value="P:intracellular potassium ion homeostasis"/>
    <property type="evidence" value="ECO:0007669"/>
    <property type="project" value="UniProtKB-UniRule"/>
</dbReference>
<evidence type="ECO:0000256" key="7">
    <source>
        <dbReference type="ARBA" id="ARBA00022989"/>
    </source>
</evidence>
<keyword evidence="9 10" id="KW-0472">Membrane</keyword>
<dbReference type="GO" id="GO:0005886">
    <property type="term" value="C:plasma membrane"/>
    <property type="evidence" value="ECO:0007669"/>
    <property type="project" value="InterPro"/>
</dbReference>
<reference evidence="12 13" key="1">
    <citation type="submission" date="2019-10" db="EMBL/GenBank/DDBJ databases">
        <authorList>
            <person name="Palmer J.M."/>
        </authorList>
    </citation>
    <scope>NUCLEOTIDE SEQUENCE [LARGE SCALE GENOMIC DNA]</scope>
    <source>
        <strain evidence="12 13">TWF730</strain>
    </source>
</reference>
<dbReference type="GO" id="GO:0140107">
    <property type="term" value="F:high-affinity potassium ion transmembrane transporter activity"/>
    <property type="evidence" value="ECO:0007669"/>
    <property type="project" value="TreeGrafter"/>
</dbReference>
<keyword evidence="13" id="KW-1185">Reference proteome</keyword>
<feature type="region of interest" description="Disordered" evidence="11">
    <location>
        <begin position="149"/>
        <end position="285"/>
    </location>
</feature>
<comment type="similarity">
    <text evidence="2 10">Belongs to the TrkH potassium transport family.</text>
</comment>
<feature type="transmembrane region" description="Helical" evidence="10">
    <location>
        <begin position="519"/>
        <end position="547"/>
    </location>
</feature>
<dbReference type="GO" id="GO:1990573">
    <property type="term" value="P:potassium ion import across plasma membrane"/>
    <property type="evidence" value="ECO:0007669"/>
    <property type="project" value="TreeGrafter"/>
</dbReference>
<feature type="transmembrane region" description="Helical" evidence="10">
    <location>
        <begin position="21"/>
        <end position="43"/>
    </location>
</feature>
<dbReference type="Pfam" id="PF02386">
    <property type="entry name" value="TrkH"/>
    <property type="match status" value="1"/>
</dbReference>
<feature type="region of interest" description="Disordered" evidence="11">
    <location>
        <begin position="298"/>
        <end position="335"/>
    </location>
</feature>
<dbReference type="PANTHER" id="PTHR31064">
    <property type="entry name" value="POTASSIUM TRANSPORT PROTEIN DDB_G0292412-RELATED"/>
    <property type="match status" value="1"/>
</dbReference>
<evidence type="ECO:0000313" key="13">
    <source>
        <dbReference type="Proteomes" id="UP001373714"/>
    </source>
</evidence>
<keyword evidence="8 10" id="KW-0406">Ion transport</keyword>
<evidence type="ECO:0000256" key="11">
    <source>
        <dbReference type="SAM" id="MobiDB-lite"/>
    </source>
</evidence>
<feature type="transmembrane region" description="Helical" evidence="10">
    <location>
        <begin position="78"/>
        <end position="103"/>
    </location>
</feature>
<keyword evidence="3 10" id="KW-0813">Transport</keyword>
<evidence type="ECO:0000256" key="2">
    <source>
        <dbReference type="ARBA" id="ARBA00009137"/>
    </source>
</evidence>
<proteinExistence type="inferred from homology"/>
<feature type="transmembrane region" description="Helical" evidence="10">
    <location>
        <begin position="646"/>
        <end position="663"/>
    </location>
</feature>
<evidence type="ECO:0000256" key="1">
    <source>
        <dbReference type="ARBA" id="ARBA00004141"/>
    </source>
</evidence>
<evidence type="ECO:0000256" key="3">
    <source>
        <dbReference type="ARBA" id="ARBA00022448"/>
    </source>
</evidence>
<evidence type="ECO:0000313" key="12">
    <source>
        <dbReference type="EMBL" id="KAK6352481.1"/>
    </source>
</evidence>
<feature type="transmembrane region" description="Helical" evidence="10">
    <location>
        <begin position="581"/>
        <end position="601"/>
    </location>
</feature>
<keyword evidence="7 10" id="KW-1133">Transmembrane helix</keyword>
<feature type="compositionally biased region" description="Gly residues" evidence="11">
    <location>
        <begin position="855"/>
        <end position="882"/>
    </location>
</feature>
<accession>A0AAV9UXX6</accession>
<dbReference type="Proteomes" id="UP001373714">
    <property type="component" value="Unassembled WGS sequence"/>
</dbReference>
<feature type="transmembrane region" description="Helical" evidence="10">
    <location>
        <begin position="447"/>
        <end position="469"/>
    </location>
</feature>